<dbReference type="Gene3D" id="2.60.120.560">
    <property type="entry name" value="Exo-inulinase, domain 1"/>
    <property type="match status" value="1"/>
</dbReference>
<evidence type="ECO:0000256" key="5">
    <source>
        <dbReference type="SAM" id="SignalP"/>
    </source>
</evidence>
<dbReference type="RefSeq" id="WP_002700852.1">
    <property type="nucleotide sequence ID" value="NZ_AAWS01000033.1"/>
</dbReference>
<feature type="signal peptide" evidence="5">
    <location>
        <begin position="1"/>
        <end position="24"/>
    </location>
</feature>
<dbReference type="AlphaFoldDB" id="A1ZSZ2"/>
<protein>
    <submittedName>
        <fullName evidence="7">Outer membrane protein</fullName>
    </submittedName>
</protein>
<dbReference type="InterPro" id="IPR011659">
    <property type="entry name" value="WD40"/>
</dbReference>
<reference evidence="7 8" key="1">
    <citation type="submission" date="2007-01" db="EMBL/GenBank/DDBJ databases">
        <authorList>
            <person name="Haygood M."/>
            <person name="Podell S."/>
            <person name="Anderson C."/>
            <person name="Hopkinson B."/>
            <person name="Roe K."/>
            <person name="Barbeau K."/>
            <person name="Gaasterland T."/>
            <person name="Ferriera S."/>
            <person name="Johnson J."/>
            <person name="Kravitz S."/>
            <person name="Beeson K."/>
            <person name="Sutton G."/>
            <person name="Rogers Y.-H."/>
            <person name="Friedman R."/>
            <person name="Frazier M."/>
            <person name="Venter J.C."/>
        </authorList>
    </citation>
    <scope>NUCLEOTIDE SEQUENCE [LARGE SCALE GENOMIC DNA]</scope>
    <source>
        <strain evidence="7 8">ATCC 23134</strain>
    </source>
</reference>
<dbReference type="InterPro" id="IPR006664">
    <property type="entry name" value="OMP_bac"/>
</dbReference>
<keyword evidence="3" id="KW-0998">Cell outer membrane</keyword>
<evidence type="ECO:0000256" key="4">
    <source>
        <dbReference type="PROSITE-ProRule" id="PRU00473"/>
    </source>
</evidence>
<dbReference type="OrthoDB" id="1490539at2"/>
<dbReference type="Pfam" id="PF07676">
    <property type="entry name" value="PD40"/>
    <property type="match status" value="2"/>
</dbReference>
<comment type="caution">
    <text evidence="7">The sequence shown here is derived from an EMBL/GenBank/DDBJ whole genome shotgun (WGS) entry which is preliminary data.</text>
</comment>
<dbReference type="PRINTS" id="PR01021">
    <property type="entry name" value="OMPADOMAIN"/>
</dbReference>
<dbReference type="InterPro" id="IPR036737">
    <property type="entry name" value="OmpA-like_sf"/>
</dbReference>
<name>A1ZSZ2_MICM2</name>
<dbReference type="PROSITE" id="PS51123">
    <property type="entry name" value="OMPA_2"/>
    <property type="match status" value="1"/>
</dbReference>
<dbReference type="GO" id="GO:0009279">
    <property type="term" value="C:cell outer membrane"/>
    <property type="evidence" value="ECO:0007669"/>
    <property type="project" value="UniProtKB-SubCell"/>
</dbReference>
<evidence type="ECO:0000313" key="7">
    <source>
        <dbReference type="EMBL" id="EAY26556.1"/>
    </source>
</evidence>
<evidence type="ECO:0000313" key="8">
    <source>
        <dbReference type="Proteomes" id="UP000004095"/>
    </source>
</evidence>
<sequence>MIISSKKLFTVLFAWLAVTQALQAQPTTRNSARVETIIEDFNNNERKWDVKSYKAESYVIKDGHYYITTKKKSGYGFETKPFFINPKKPFIIETALQEVSGDNTNGAGLIWGYKSTKNYYRFVVTSNGQFNISKYKKGKFSHIAKWAKHEAIKTGYNVTNRLKMFSTSRGARFYINGKLVYTVSREEFRKHYFFGSRVGLIAYNNRVVKFDYLKIRRVKEDINLIANAKQGLKKENLGPNINSPFSDITPLIASDGNTLYFIRKDHPENIKRKKQDIWYATKDASGNWGKAKNLGRPVNNSAHNNIIAVSPDGNTLVVGGVYDAQGEYKKRGISITSRVASGWEVPKEINIKNYYNNSSFFGVCMSADRQKLVLALEREGGEGDLDLYVSFVQRDGTWSEPKSLGRRLNTFGGESAPFLAADDKTLYFSTNGLPGYGSKDIYVTRRLDDSWTRWSTPKNLGPDINTKDFDSGFKVTAQGDYAYLVSYTGKANKSDIFRIKLHESARPKPVVLVYGKVLNRKTGKPLGASIAYNDLNTGKLAGVARSNPKDGSYKIVLPYDKVYDFLASKSGFYSVSKHLDLSSVSKFKVIKRNLYLAPIIVGQKIRLNNLFFDVGKSALKSSSFAELNRLVNSMKNYPNMTIEVSGHTDAQGSPAKNLQLSKDRANAVLNYLKSKGIPASRMQAKGYGQTKPLATNGTAQGRARNRRVEFMILKK</sequence>
<dbReference type="SUPFAM" id="SSF103088">
    <property type="entry name" value="OmpA-like"/>
    <property type="match status" value="1"/>
</dbReference>
<feature type="domain" description="OmpA-like" evidence="6">
    <location>
        <begin position="601"/>
        <end position="715"/>
    </location>
</feature>
<dbReference type="SUPFAM" id="SSF82171">
    <property type="entry name" value="DPP6 N-terminal domain-like"/>
    <property type="match status" value="1"/>
</dbReference>
<dbReference type="InterPro" id="IPR050330">
    <property type="entry name" value="Bact_OuterMem_StrucFunc"/>
</dbReference>
<dbReference type="eggNOG" id="COG2885">
    <property type="taxonomic scope" value="Bacteria"/>
</dbReference>
<evidence type="ECO:0000256" key="2">
    <source>
        <dbReference type="ARBA" id="ARBA00023136"/>
    </source>
</evidence>
<evidence type="ECO:0000256" key="1">
    <source>
        <dbReference type="ARBA" id="ARBA00004442"/>
    </source>
</evidence>
<dbReference type="Proteomes" id="UP000004095">
    <property type="component" value="Unassembled WGS sequence"/>
</dbReference>
<accession>A1ZSZ2</accession>
<dbReference type="InterPro" id="IPR006665">
    <property type="entry name" value="OmpA-like"/>
</dbReference>
<dbReference type="Gene3D" id="3.30.1330.60">
    <property type="entry name" value="OmpA-like domain"/>
    <property type="match status" value="1"/>
</dbReference>
<comment type="subcellular location">
    <subcellularLocation>
        <location evidence="1">Cell outer membrane</location>
    </subcellularLocation>
</comment>
<dbReference type="PRINTS" id="PR01023">
    <property type="entry name" value="NAFLGMOTY"/>
</dbReference>
<dbReference type="CDD" id="cd07185">
    <property type="entry name" value="OmpA_C-like"/>
    <property type="match status" value="1"/>
</dbReference>
<keyword evidence="2 4" id="KW-0472">Membrane</keyword>
<dbReference type="PANTHER" id="PTHR30329:SF21">
    <property type="entry name" value="LIPOPROTEIN YIAD-RELATED"/>
    <property type="match status" value="1"/>
</dbReference>
<proteinExistence type="predicted"/>
<gene>
    <name evidence="7" type="ORF">M23134_01726</name>
</gene>
<dbReference type="PANTHER" id="PTHR30329">
    <property type="entry name" value="STATOR ELEMENT OF FLAGELLAR MOTOR COMPLEX"/>
    <property type="match status" value="1"/>
</dbReference>
<evidence type="ECO:0000259" key="6">
    <source>
        <dbReference type="PROSITE" id="PS51123"/>
    </source>
</evidence>
<feature type="chain" id="PRO_5002642439" evidence="5">
    <location>
        <begin position="25"/>
        <end position="715"/>
    </location>
</feature>
<dbReference type="Pfam" id="PF00691">
    <property type="entry name" value="OmpA"/>
    <property type="match status" value="1"/>
</dbReference>
<organism evidence="7 8">
    <name type="scientific">Microscilla marina ATCC 23134</name>
    <dbReference type="NCBI Taxonomy" id="313606"/>
    <lineage>
        <taxon>Bacteria</taxon>
        <taxon>Pseudomonadati</taxon>
        <taxon>Bacteroidota</taxon>
        <taxon>Cytophagia</taxon>
        <taxon>Cytophagales</taxon>
        <taxon>Microscillaceae</taxon>
        <taxon>Microscilla</taxon>
    </lineage>
</organism>
<dbReference type="EMBL" id="AAWS01000033">
    <property type="protein sequence ID" value="EAY26556.1"/>
    <property type="molecule type" value="Genomic_DNA"/>
</dbReference>
<keyword evidence="8" id="KW-1185">Reference proteome</keyword>
<evidence type="ECO:0000256" key="3">
    <source>
        <dbReference type="ARBA" id="ARBA00023237"/>
    </source>
</evidence>
<keyword evidence="5" id="KW-0732">Signal</keyword>